<proteinExistence type="predicted"/>
<evidence type="ECO:0000313" key="3">
    <source>
        <dbReference type="Proteomes" id="UP001222603"/>
    </source>
</evidence>
<dbReference type="GO" id="GO:0016798">
    <property type="term" value="F:hydrolase activity, acting on glycosyl bonds"/>
    <property type="evidence" value="ECO:0007669"/>
    <property type="project" value="UniProtKB-KW"/>
</dbReference>
<dbReference type="InterPro" id="IPR008929">
    <property type="entry name" value="Chondroitin_lyas"/>
</dbReference>
<protein>
    <submittedName>
        <fullName evidence="2">Six-hairpin glycosidase</fullName>
    </submittedName>
</protein>
<accession>A0AAW6H072</accession>
<dbReference type="Proteomes" id="UP001222603">
    <property type="component" value="Unassembled WGS sequence"/>
</dbReference>
<gene>
    <name evidence="2" type="ORF">POZ10_05800</name>
</gene>
<comment type="caution">
    <text evidence="2">The sequence shown here is derived from an EMBL/GenBank/DDBJ whole genome shotgun (WGS) entry which is preliminary data.</text>
</comment>
<dbReference type="Gene3D" id="1.50.10.100">
    <property type="entry name" value="Chondroitin AC/alginate lyase"/>
    <property type="match status" value="1"/>
</dbReference>
<feature type="non-terminal residue" evidence="2">
    <location>
        <position position="249"/>
    </location>
</feature>
<keyword evidence="2" id="KW-0378">Hydrolase</keyword>
<dbReference type="EMBL" id="JAQNSI010000166">
    <property type="protein sequence ID" value="MDC1900131.1"/>
    <property type="molecule type" value="Genomic_DNA"/>
</dbReference>
<feature type="signal peptide" evidence="1">
    <location>
        <begin position="1"/>
        <end position="18"/>
    </location>
</feature>
<evidence type="ECO:0000313" key="2">
    <source>
        <dbReference type="EMBL" id="MDC1900131.1"/>
    </source>
</evidence>
<keyword evidence="2" id="KW-0326">Glycosidase</keyword>
<dbReference type="SUPFAM" id="SSF48230">
    <property type="entry name" value="Chondroitin AC/alginate lyase"/>
    <property type="match status" value="1"/>
</dbReference>
<evidence type="ECO:0000256" key="1">
    <source>
        <dbReference type="SAM" id="SignalP"/>
    </source>
</evidence>
<reference evidence="2" key="1">
    <citation type="submission" date="2022-10" db="EMBL/GenBank/DDBJ databases">
        <title>Human gut microbiome strain richness.</title>
        <authorList>
            <person name="Chen-Liaw A."/>
        </authorList>
    </citation>
    <scope>NUCLEOTIDE SEQUENCE</scope>
    <source>
        <strain evidence="2">1001713st1_F9_1001713B170221_170320</strain>
    </source>
</reference>
<sequence length="249" mass="28133">MKKILLLMAIFFSVLLQAQLNTLSMNLPQGHPRYLTDAGGKETTLKLISNEPWAEEVFGKLKSKTDVYVRLTEAQPEWLLSRLAMYWESHATDVYVKGETFDYAGGEKAPVPTVRYTGTRGTFATHSRPKLEDVVPYDDAGGNVTFCNNSLPGRPMESVHPSKTGRNIESLNREIMGIARDAAFLYWLTDDEKYAKLAAGVFDTYMQGIYYRNVPVDLNHGHQQTLVGMTSFEVIHEDILKDIVPLYDF</sequence>
<name>A0AAW6H072_BACUN</name>
<keyword evidence="1" id="KW-0732">Signal</keyword>
<dbReference type="AlphaFoldDB" id="A0AAW6H072"/>
<organism evidence="2 3">
    <name type="scientific">Bacteroides uniformis</name>
    <dbReference type="NCBI Taxonomy" id="820"/>
    <lineage>
        <taxon>Bacteria</taxon>
        <taxon>Pseudomonadati</taxon>
        <taxon>Bacteroidota</taxon>
        <taxon>Bacteroidia</taxon>
        <taxon>Bacteroidales</taxon>
        <taxon>Bacteroidaceae</taxon>
        <taxon>Bacteroides</taxon>
    </lineage>
</organism>
<feature type="chain" id="PRO_5043812294" evidence="1">
    <location>
        <begin position="19"/>
        <end position="249"/>
    </location>
</feature>